<evidence type="ECO:0000313" key="2">
    <source>
        <dbReference type="Proteomes" id="UP001060085"/>
    </source>
</evidence>
<keyword evidence="2" id="KW-1185">Reference proteome</keyword>
<dbReference type="Proteomes" id="UP001060085">
    <property type="component" value="Linkage Group LG07"/>
</dbReference>
<comment type="caution">
    <text evidence="1">The sequence shown here is derived from an EMBL/GenBank/DDBJ whole genome shotgun (WGS) entry which is preliminary data.</text>
</comment>
<reference evidence="2" key="1">
    <citation type="journal article" date="2023" name="Nat. Plants">
        <title>Single-cell RNA sequencing provides a high-resolution roadmap for understanding the multicellular compartmentation of specialized metabolism.</title>
        <authorList>
            <person name="Sun S."/>
            <person name="Shen X."/>
            <person name="Li Y."/>
            <person name="Li Y."/>
            <person name="Wang S."/>
            <person name="Li R."/>
            <person name="Zhang H."/>
            <person name="Shen G."/>
            <person name="Guo B."/>
            <person name="Wei J."/>
            <person name="Xu J."/>
            <person name="St-Pierre B."/>
            <person name="Chen S."/>
            <person name="Sun C."/>
        </authorList>
    </citation>
    <scope>NUCLEOTIDE SEQUENCE [LARGE SCALE GENOMIC DNA]</scope>
</reference>
<protein>
    <submittedName>
        <fullName evidence="1">Uncharacterized protein</fullName>
    </submittedName>
</protein>
<proteinExistence type="predicted"/>
<sequence length="119" mass="14151">MHKRSLKGNLYRSKLSLKTTRANEDEVIKLDALKTRLRNDLLFLKRMESQEEVLKKEKDFSNLEFQKLVLENKSLCKKVLSLEKCMEEYNDLKKKVSDLTICIEKFTKEKENFEKLFGS</sequence>
<evidence type="ECO:0000313" key="1">
    <source>
        <dbReference type="EMBL" id="KAI5653626.1"/>
    </source>
</evidence>
<organism evidence="1 2">
    <name type="scientific">Catharanthus roseus</name>
    <name type="common">Madagascar periwinkle</name>
    <name type="synonym">Vinca rosea</name>
    <dbReference type="NCBI Taxonomy" id="4058"/>
    <lineage>
        <taxon>Eukaryota</taxon>
        <taxon>Viridiplantae</taxon>
        <taxon>Streptophyta</taxon>
        <taxon>Embryophyta</taxon>
        <taxon>Tracheophyta</taxon>
        <taxon>Spermatophyta</taxon>
        <taxon>Magnoliopsida</taxon>
        <taxon>eudicotyledons</taxon>
        <taxon>Gunneridae</taxon>
        <taxon>Pentapetalae</taxon>
        <taxon>asterids</taxon>
        <taxon>lamiids</taxon>
        <taxon>Gentianales</taxon>
        <taxon>Apocynaceae</taxon>
        <taxon>Rauvolfioideae</taxon>
        <taxon>Vinceae</taxon>
        <taxon>Catharanthinae</taxon>
        <taxon>Catharanthus</taxon>
    </lineage>
</organism>
<name>A0ACC0A276_CATRO</name>
<accession>A0ACC0A276</accession>
<dbReference type="EMBL" id="CM044707">
    <property type="protein sequence ID" value="KAI5653626.1"/>
    <property type="molecule type" value="Genomic_DNA"/>
</dbReference>
<gene>
    <name evidence="1" type="ORF">M9H77_30813</name>
</gene>